<evidence type="ECO:0000256" key="1">
    <source>
        <dbReference type="SAM" id="MobiDB-lite"/>
    </source>
</evidence>
<gene>
    <name evidence="2" type="ORF">PYX00_010758</name>
</gene>
<proteinExistence type="predicted"/>
<dbReference type="AlphaFoldDB" id="A0AAW2HGT0"/>
<dbReference type="EMBL" id="JARGDH010000005">
    <property type="protein sequence ID" value="KAL0269012.1"/>
    <property type="molecule type" value="Genomic_DNA"/>
</dbReference>
<organism evidence="2">
    <name type="scientific">Menopon gallinae</name>
    <name type="common">poultry shaft louse</name>
    <dbReference type="NCBI Taxonomy" id="328185"/>
    <lineage>
        <taxon>Eukaryota</taxon>
        <taxon>Metazoa</taxon>
        <taxon>Ecdysozoa</taxon>
        <taxon>Arthropoda</taxon>
        <taxon>Hexapoda</taxon>
        <taxon>Insecta</taxon>
        <taxon>Pterygota</taxon>
        <taxon>Neoptera</taxon>
        <taxon>Paraneoptera</taxon>
        <taxon>Psocodea</taxon>
        <taxon>Troctomorpha</taxon>
        <taxon>Phthiraptera</taxon>
        <taxon>Amblycera</taxon>
        <taxon>Menoponidae</taxon>
        <taxon>Menopon</taxon>
    </lineage>
</organism>
<protein>
    <submittedName>
        <fullName evidence="2">Uncharacterized protein</fullName>
    </submittedName>
</protein>
<accession>A0AAW2HGT0</accession>
<name>A0AAW2HGT0_9NEOP</name>
<feature type="region of interest" description="Disordered" evidence="1">
    <location>
        <begin position="1"/>
        <end position="37"/>
    </location>
</feature>
<sequence>MTLFNLGRLRPRNTLHMGHPHSEREKPKENWSISTRLKHSSTEKVREMDSIGVSQFDYFPGRQIYLINNIIGSQSEN</sequence>
<reference evidence="2" key="1">
    <citation type="journal article" date="2024" name="Gigascience">
        <title>Chromosome-level genome of the poultry shaft louse Menopon gallinae provides insight into the host-switching and adaptive evolution of parasitic lice.</title>
        <authorList>
            <person name="Xu Y."/>
            <person name="Ma L."/>
            <person name="Liu S."/>
            <person name="Liang Y."/>
            <person name="Liu Q."/>
            <person name="He Z."/>
            <person name="Tian L."/>
            <person name="Duan Y."/>
            <person name="Cai W."/>
            <person name="Li H."/>
            <person name="Song F."/>
        </authorList>
    </citation>
    <scope>NUCLEOTIDE SEQUENCE</scope>
    <source>
        <strain evidence="2">Cailab_2023a</strain>
    </source>
</reference>
<feature type="compositionally biased region" description="Basic and acidic residues" evidence="1">
    <location>
        <begin position="20"/>
        <end position="29"/>
    </location>
</feature>
<comment type="caution">
    <text evidence="2">The sequence shown here is derived from an EMBL/GenBank/DDBJ whole genome shotgun (WGS) entry which is preliminary data.</text>
</comment>
<evidence type="ECO:0000313" key="2">
    <source>
        <dbReference type="EMBL" id="KAL0269012.1"/>
    </source>
</evidence>